<proteinExistence type="predicted"/>
<name>A0A077RBI2_9BASI</name>
<dbReference type="EMBL" id="HG529698">
    <property type="protein sequence ID" value="CDI56707.1"/>
    <property type="molecule type" value="Genomic_DNA"/>
</dbReference>
<dbReference type="PANTHER" id="PTHR35040">
    <property type="match status" value="1"/>
</dbReference>
<protein>
    <submittedName>
        <fullName evidence="1">Related to Spherulin 4</fullName>
    </submittedName>
</protein>
<reference evidence="1" key="1">
    <citation type="journal article" date="2014" name="Genome Biol. Evol.">
        <title>Gene Loss Rather Than Gene Gain Is Associated with a Host Jump from Monocots to Dicots in the Smut Fungus Melanopsichium pennsylvanicum.</title>
        <authorList>
            <person name="Sharma R."/>
            <person name="Mishra B."/>
            <person name="Runge F."/>
            <person name="Thines M."/>
        </authorList>
    </citation>
    <scope>NUCLEOTIDE SEQUENCE</scope>
    <source>
        <strain evidence="1">4</strain>
    </source>
</reference>
<dbReference type="InterPro" id="IPR021986">
    <property type="entry name" value="Spherulin4"/>
</dbReference>
<dbReference type="PANTHER" id="PTHR35040:SF9">
    <property type="entry name" value="4-LIKE CELL SURFACE PROTEIN, PUTATIVE (AFU_ORTHOLOGUE AFUA_4G14080)-RELATED"/>
    <property type="match status" value="1"/>
</dbReference>
<accession>A0A077RBI2</accession>
<sequence length="287" mass="31319">MLSALFHFVAPTPFTAAKDLQERATTVNTSIPRIILPLYIYPNPKSVWEPLFTAIKSNPTVAFTIIINPNSGPGKTNSPASNYVAAIENLRSVVAPGQVVRLIGYVPTGYGKRGVDKVKADVNRYAGWPSAVKMDGIFFDETITSSQYLSKYTQYTALVKNIKTWANNSTPGITVLNPGTWPQDPHFFNIPGADHIKHPAATASQKSFIFYNVNPSNMTTKDGKKFSSLDSFVQSIVNGLDSNGGLFITNLDIADNDVYASFSSIWQAFINSVASLSHQKQIVAASY</sequence>
<dbReference type="Pfam" id="PF12138">
    <property type="entry name" value="Spherulin4"/>
    <property type="match status" value="1"/>
</dbReference>
<evidence type="ECO:0000313" key="1">
    <source>
        <dbReference type="EMBL" id="CDI56707.1"/>
    </source>
</evidence>
<organism evidence="1">
    <name type="scientific">Melanopsichium pennsylvanicum 4</name>
    <dbReference type="NCBI Taxonomy" id="1398559"/>
    <lineage>
        <taxon>Eukaryota</taxon>
        <taxon>Fungi</taxon>
        <taxon>Dikarya</taxon>
        <taxon>Basidiomycota</taxon>
        <taxon>Ustilaginomycotina</taxon>
        <taxon>Ustilaginomycetes</taxon>
        <taxon>Ustilaginales</taxon>
        <taxon>Ustilaginaceae</taxon>
        <taxon>Melanopsichium</taxon>
    </lineage>
</organism>
<dbReference type="AlphaFoldDB" id="A0A077RBI2"/>